<organism evidence="3 4">
    <name type="scientific">Coemansia umbellata</name>
    <dbReference type="NCBI Taxonomy" id="1424467"/>
    <lineage>
        <taxon>Eukaryota</taxon>
        <taxon>Fungi</taxon>
        <taxon>Fungi incertae sedis</taxon>
        <taxon>Zoopagomycota</taxon>
        <taxon>Kickxellomycotina</taxon>
        <taxon>Kickxellomycetes</taxon>
        <taxon>Kickxellales</taxon>
        <taxon>Kickxellaceae</taxon>
        <taxon>Coemansia</taxon>
    </lineage>
</organism>
<comment type="caution">
    <text evidence="3">The sequence shown here is derived from an EMBL/GenBank/DDBJ whole genome shotgun (WGS) entry which is preliminary data.</text>
</comment>
<evidence type="ECO:0000313" key="4">
    <source>
        <dbReference type="Proteomes" id="UP001151295"/>
    </source>
</evidence>
<name>A0ABQ8PUY1_9FUNG</name>
<evidence type="ECO:0008006" key="5">
    <source>
        <dbReference type="Google" id="ProtNLM"/>
    </source>
</evidence>
<dbReference type="InterPro" id="IPR019140">
    <property type="entry name" value="MCM_complex-bd"/>
</dbReference>
<comment type="subcellular location">
    <subcellularLocation>
        <location evidence="1">Nucleus</location>
    </subcellularLocation>
</comment>
<dbReference type="PANTHER" id="PTHR13489:SF0">
    <property type="entry name" value="MINI-CHROMOSOME MAINTENANCE COMPLEX-BINDING PROTEIN"/>
    <property type="match status" value="1"/>
</dbReference>
<evidence type="ECO:0000256" key="1">
    <source>
        <dbReference type="ARBA" id="ARBA00004123"/>
    </source>
</evidence>
<dbReference type="Proteomes" id="UP001151295">
    <property type="component" value="Unassembled WGS sequence"/>
</dbReference>
<dbReference type="EMBL" id="JANBQD010000003">
    <property type="protein sequence ID" value="KAJ1995918.1"/>
    <property type="molecule type" value="Genomic_DNA"/>
</dbReference>
<evidence type="ECO:0000313" key="3">
    <source>
        <dbReference type="EMBL" id="KAJ1995918.1"/>
    </source>
</evidence>
<protein>
    <recommendedName>
        <fullName evidence="5">Mini-chromosome maintenance complex-binding protein</fullName>
    </recommendedName>
</protein>
<accession>A0ABQ8PUY1</accession>
<sequence length="590" mass="65037">MASIPTTSLETFRKHVYSPLAVINGLYGEHKSDKDEISGHDNEFGKAVKNHFKSVFSSPEALERIPVFDRSGHSTRHKNGTLVRFRCMVQDPSYGEELHLSVAHLVNSETGEVKQKFSQYTDADHVLDEGWEVDYSSSSNVFTEKEVAYCVSVPGQSEWAQLGTAVAPLESAFESMSVSSEPKITDASVDISAAIQAKYPLRSMKHSAALVKFYSPNTAPKVLSVIDVVGIYELGYNPKEQNDDSSQGTWPCIHSIYHTSVSLDCLVPGLPKPAAADYTSRRSMCLAHLASVLGGDELAAQYLLLHLLSKTVAVQDAKVGKFSLNLIGFPNSDKDQMHPATFSLGNPSTQWVASALSQLVPRSVEIPFDLKLLNNSSFAPNAELGDLQAGVLQLPFDTQLVCDETCLHEGTLDERGVRNLQALQTAILDQTVTYTYPYQPIDMPSNLRVLILSTGKSILQNDCGLYLSSPAIQFLSTIKGNDTPELKPLDPMHTEQLRQYLEYVRHMEFNVPQDVSDAISSEYAELRREAHKSGGKMMTQAELALTVTVARLLSISKGESELSLDSWKEACSLERSRAERNDKNKATNKK</sequence>
<evidence type="ECO:0000256" key="2">
    <source>
        <dbReference type="ARBA" id="ARBA00023242"/>
    </source>
</evidence>
<keyword evidence="2" id="KW-0539">Nucleus</keyword>
<dbReference type="Pfam" id="PF09739">
    <property type="entry name" value="MCM_bind"/>
    <property type="match status" value="2"/>
</dbReference>
<dbReference type="PANTHER" id="PTHR13489">
    <property type="entry name" value="MINI-CHROMOSOME MAINTENANCE COMPLEX-BINDING PROTEIN"/>
    <property type="match status" value="1"/>
</dbReference>
<keyword evidence="4" id="KW-1185">Reference proteome</keyword>
<proteinExistence type="predicted"/>
<reference evidence="3" key="1">
    <citation type="submission" date="2022-07" db="EMBL/GenBank/DDBJ databases">
        <title>Phylogenomic reconstructions and comparative analyses of Kickxellomycotina fungi.</title>
        <authorList>
            <person name="Reynolds N.K."/>
            <person name="Stajich J.E."/>
            <person name="Barry K."/>
            <person name="Grigoriev I.V."/>
            <person name="Crous P."/>
            <person name="Smith M.E."/>
        </authorList>
    </citation>
    <scope>NUCLEOTIDE SEQUENCE</scope>
    <source>
        <strain evidence="3">BCRC 34882</strain>
    </source>
</reference>
<gene>
    <name evidence="3" type="ORF">EDC05_000578</name>
</gene>